<evidence type="ECO:0000259" key="1">
    <source>
        <dbReference type="Pfam" id="PF14588"/>
    </source>
</evidence>
<organism evidence="2 3">
    <name type="scientific">Durusdinium trenchii</name>
    <dbReference type="NCBI Taxonomy" id="1381693"/>
    <lineage>
        <taxon>Eukaryota</taxon>
        <taxon>Sar</taxon>
        <taxon>Alveolata</taxon>
        <taxon>Dinophyceae</taxon>
        <taxon>Suessiales</taxon>
        <taxon>Symbiodiniaceae</taxon>
        <taxon>Durusdinium</taxon>
    </lineage>
</organism>
<dbReference type="EMBL" id="CAXAMN010021675">
    <property type="protein sequence ID" value="CAK9062132.1"/>
    <property type="molecule type" value="Genomic_DNA"/>
</dbReference>
<evidence type="ECO:0000313" key="2">
    <source>
        <dbReference type="EMBL" id="CAK9062132.1"/>
    </source>
</evidence>
<name>A0ABP0NGX5_9DINO</name>
<proteinExistence type="predicted"/>
<dbReference type="Proteomes" id="UP001642484">
    <property type="component" value="Unassembled WGS sequence"/>
</dbReference>
<protein>
    <recommendedName>
        <fullName evidence="1">Endoribonuclease L-PSP/chorismate mutase-like domain-containing protein</fullName>
    </recommendedName>
</protein>
<accession>A0ABP0NGX5</accession>
<comment type="caution">
    <text evidence="2">The sequence shown here is derived from an EMBL/GenBank/DDBJ whole genome shotgun (WGS) entry which is preliminary data.</text>
</comment>
<dbReference type="PANTHER" id="PTHR43760:SF1">
    <property type="entry name" value="ENDORIBONUCLEASE L-PSP_CHORISMATE MUTASE-LIKE DOMAIN-CONTAINING PROTEIN"/>
    <property type="match status" value="1"/>
</dbReference>
<dbReference type="InterPro" id="IPR035959">
    <property type="entry name" value="RutC-like_sf"/>
</dbReference>
<keyword evidence="3" id="KW-1185">Reference proteome</keyword>
<dbReference type="Pfam" id="PF14588">
    <property type="entry name" value="YjgF_endoribonc"/>
    <property type="match status" value="1"/>
</dbReference>
<evidence type="ECO:0000313" key="3">
    <source>
        <dbReference type="Proteomes" id="UP001642484"/>
    </source>
</evidence>
<sequence>MKNPLTESLLQIESVDVSFNSAQMLRSALKCGRVEQRLMELGLAVPEAAAPAANYVPSVRSGNLLFISGQIPKQPDNSLLKGQLGASYSLEEGKAAARLCGLHLVGQMKAACGDLDKVLNRKTRAL</sequence>
<feature type="domain" description="Endoribonuclease L-PSP/chorismate mutase-like" evidence="1">
    <location>
        <begin position="35"/>
        <end position="118"/>
    </location>
</feature>
<dbReference type="Gene3D" id="3.30.1330.40">
    <property type="entry name" value="RutC-like"/>
    <property type="match status" value="1"/>
</dbReference>
<reference evidence="2 3" key="1">
    <citation type="submission" date="2024-02" db="EMBL/GenBank/DDBJ databases">
        <authorList>
            <person name="Chen Y."/>
            <person name="Shah S."/>
            <person name="Dougan E. K."/>
            <person name="Thang M."/>
            <person name="Chan C."/>
        </authorList>
    </citation>
    <scope>NUCLEOTIDE SEQUENCE [LARGE SCALE GENOMIC DNA]</scope>
</reference>
<dbReference type="SUPFAM" id="SSF55298">
    <property type="entry name" value="YjgF-like"/>
    <property type="match status" value="1"/>
</dbReference>
<dbReference type="InterPro" id="IPR013813">
    <property type="entry name" value="Endoribo_LPSP/chorism_mut-like"/>
</dbReference>
<dbReference type="PANTHER" id="PTHR43760">
    <property type="entry name" value="ENDORIBONUCLEASE-RELATED"/>
    <property type="match status" value="1"/>
</dbReference>
<dbReference type="CDD" id="cd02199">
    <property type="entry name" value="YjgF_YER057c_UK114_like_1"/>
    <property type="match status" value="1"/>
</dbReference>
<gene>
    <name evidence="2" type="ORF">CCMP2556_LOCUS30559</name>
</gene>